<name>A0A9W8N8A6_9PEZI</name>
<dbReference type="InterPro" id="IPR016181">
    <property type="entry name" value="Acyl_CoA_acyltransferase"/>
</dbReference>
<dbReference type="Proteomes" id="UP001148614">
    <property type="component" value="Unassembled WGS sequence"/>
</dbReference>
<protein>
    <recommendedName>
        <fullName evidence="1">LYC1 C-terminal domain-containing protein</fullName>
    </recommendedName>
</protein>
<keyword evidence="3" id="KW-1185">Reference proteome</keyword>
<dbReference type="AlphaFoldDB" id="A0A9W8N8A6"/>
<dbReference type="PANTHER" id="PTHR34815">
    <property type="entry name" value="LYSINE ACETYLTRANSFERASE"/>
    <property type="match status" value="1"/>
</dbReference>
<dbReference type="SUPFAM" id="SSF55729">
    <property type="entry name" value="Acyl-CoA N-acyltransferases (Nat)"/>
    <property type="match status" value="1"/>
</dbReference>
<accession>A0A9W8N8A6</accession>
<evidence type="ECO:0000259" key="1">
    <source>
        <dbReference type="Pfam" id="PF22998"/>
    </source>
</evidence>
<dbReference type="PANTHER" id="PTHR34815:SF4">
    <property type="entry name" value="N-ACETYLTRANSFERASE DOMAIN-CONTAINING PROTEIN"/>
    <property type="match status" value="1"/>
</dbReference>
<dbReference type="InterPro" id="IPR053013">
    <property type="entry name" value="LAT"/>
</dbReference>
<proteinExistence type="predicted"/>
<feature type="domain" description="LYC1 C-terminal" evidence="1">
    <location>
        <begin position="175"/>
        <end position="368"/>
    </location>
</feature>
<gene>
    <name evidence="2" type="ORF">NPX13_g8649</name>
</gene>
<dbReference type="InterPro" id="IPR055100">
    <property type="entry name" value="GNAT_LYC1-like"/>
</dbReference>
<dbReference type="Pfam" id="PF22998">
    <property type="entry name" value="GNAT_LYC1-like"/>
    <property type="match status" value="1"/>
</dbReference>
<dbReference type="EMBL" id="JANPWZ010001938">
    <property type="protein sequence ID" value="KAJ3562212.1"/>
    <property type="molecule type" value="Genomic_DNA"/>
</dbReference>
<organism evidence="2 3">
    <name type="scientific">Xylaria arbuscula</name>
    <dbReference type="NCBI Taxonomy" id="114810"/>
    <lineage>
        <taxon>Eukaryota</taxon>
        <taxon>Fungi</taxon>
        <taxon>Dikarya</taxon>
        <taxon>Ascomycota</taxon>
        <taxon>Pezizomycotina</taxon>
        <taxon>Sordariomycetes</taxon>
        <taxon>Xylariomycetidae</taxon>
        <taxon>Xylariales</taxon>
        <taxon>Xylariaceae</taxon>
        <taxon>Xylaria</taxon>
    </lineage>
</organism>
<dbReference type="VEuPathDB" id="FungiDB:F4678DRAFT_475489"/>
<sequence length="369" mass="41803">MDEFEIKLRDSDVVQTVVFGEATPEQLLRSRQLAGAEFGKPLTIEDYVETEKYLAQKPLVSDGGWQIWCLSLAQKPHEVLAACKTIHREVLVRDMSGIHRQSAYCIATVVTDPQYRGQGLQSRLLQYVSSWLDGPGNAVASMLYTSIGDFYDRRGWKMLPAYQATLSWHADSVLPTSRPNLPSTRPVLSAEVPALCIRDVRDVESHFAALPPRPLESHICVLPTANIITWLHDRVDFMSTKITGAPPQNRGSICESADSWLFWCHDFRKQQLAIQRVRAPLEATDNNLNALAAMLLDAVEEARIWKLSKVILWDPADDLVSAMQILERDFGIVCHNGERINSSIPSLRWKHADETSKTVFHFREFYTWS</sequence>
<reference evidence="2" key="1">
    <citation type="submission" date="2022-07" db="EMBL/GenBank/DDBJ databases">
        <title>Genome Sequence of Xylaria arbuscula.</title>
        <authorList>
            <person name="Buettner E."/>
        </authorList>
    </citation>
    <scope>NUCLEOTIDE SEQUENCE</scope>
    <source>
        <strain evidence="2">VT107</strain>
    </source>
</reference>
<comment type="caution">
    <text evidence="2">The sequence shown here is derived from an EMBL/GenBank/DDBJ whole genome shotgun (WGS) entry which is preliminary data.</text>
</comment>
<evidence type="ECO:0000313" key="2">
    <source>
        <dbReference type="EMBL" id="KAJ3562212.1"/>
    </source>
</evidence>
<evidence type="ECO:0000313" key="3">
    <source>
        <dbReference type="Proteomes" id="UP001148614"/>
    </source>
</evidence>
<dbReference type="Gene3D" id="3.40.630.30">
    <property type="match status" value="1"/>
</dbReference>